<accession>A0A223NU56</accession>
<gene>
    <name evidence="2" type="ORF">MuYL_1499</name>
</gene>
<sequence length="131" mass="14519">MMKIKFVAIALFTCLLIGCKPSLNSGWLYGKWNYTNIEHPKGDSPDIPANELKKQGASIEFLKDNTYVIMWGGKPLSHGKFIAGGDKIMINEELPDGTTRSFPFYITKASEKELVFETKSGSNAVVTAIKE</sequence>
<dbReference type="OrthoDB" id="794255at2"/>
<feature type="chain" id="PRO_5012601137" description="Lipocalin-like domain-containing protein" evidence="1">
    <location>
        <begin position="26"/>
        <end position="131"/>
    </location>
</feature>
<protein>
    <recommendedName>
        <fullName evidence="4">Lipocalin-like domain-containing protein</fullName>
    </recommendedName>
</protein>
<proteinExistence type="predicted"/>
<keyword evidence="1" id="KW-0732">Signal</keyword>
<dbReference type="RefSeq" id="WP_157740671.1">
    <property type="nucleotide sequence ID" value="NZ_CP022743.1"/>
</dbReference>
<dbReference type="PROSITE" id="PS51257">
    <property type="entry name" value="PROKAR_LIPOPROTEIN"/>
    <property type="match status" value="1"/>
</dbReference>
<dbReference type="EMBL" id="CP022743">
    <property type="protein sequence ID" value="ASU33397.1"/>
    <property type="molecule type" value="Genomic_DNA"/>
</dbReference>
<name>A0A223NU56_9SPHI</name>
<keyword evidence="3" id="KW-1185">Reference proteome</keyword>
<evidence type="ECO:0000313" key="3">
    <source>
        <dbReference type="Proteomes" id="UP000215002"/>
    </source>
</evidence>
<feature type="signal peptide" evidence="1">
    <location>
        <begin position="1"/>
        <end position="25"/>
    </location>
</feature>
<evidence type="ECO:0008006" key="4">
    <source>
        <dbReference type="Google" id="ProtNLM"/>
    </source>
</evidence>
<dbReference type="Proteomes" id="UP000215002">
    <property type="component" value="Chromosome"/>
</dbReference>
<dbReference type="KEGG" id="muc:MuYL_1499"/>
<organism evidence="2 3">
    <name type="scientific">Mucilaginibacter xinganensis</name>
    <dbReference type="NCBI Taxonomy" id="1234841"/>
    <lineage>
        <taxon>Bacteria</taxon>
        <taxon>Pseudomonadati</taxon>
        <taxon>Bacteroidota</taxon>
        <taxon>Sphingobacteriia</taxon>
        <taxon>Sphingobacteriales</taxon>
        <taxon>Sphingobacteriaceae</taxon>
        <taxon>Mucilaginibacter</taxon>
    </lineage>
</organism>
<dbReference type="AlphaFoldDB" id="A0A223NU56"/>
<evidence type="ECO:0000256" key="1">
    <source>
        <dbReference type="SAM" id="SignalP"/>
    </source>
</evidence>
<reference evidence="2 3" key="1">
    <citation type="submission" date="2017-08" db="EMBL/GenBank/DDBJ databases">
        <title>Complete genome sequence of Mucilaginibacter sp. strain BJC16-A31.</title>
        <authorList>
            <consortium name="Henan University of Science and Technology"/>
            <person name="You X."/>
        </authorList>
    </citation>
    <scope>NUCLEOTIDE SEQUENCE [LARGE SCALE GENOMIC DNA]</scope>
    <source>
        <strain evidence="2 3">BJC16-A31</strain>
    </source>
</reference>
<evidence type="ECO:0000313" key="2">
    <source>
        <dbReference type="EMBL" id="ASU33397.1"/>
    </source>
</evidence>